<protein>
    <submittedName>
        <fullName evidence="1">Uncharacterized protein</fullName>
    </submittedName>
</protein>
<comment type="caution">
    <text evidence="1">The sequence shown here is derived from an EMBL/GenBank/DDBJ whole genome shotgun (WGS) entry which is preliminary data.</text>
</comment>
<proteinExistence type="predicted"/>
<sequence length="80" mass="9386">MKRYLEELVLQSSSRHRFLYDQIPARFMLDRLNEAPKLGSQFEHYHRNVCDSLIAKATQWLQAQPGQAEATLYGDQLAKY</sequence>
<evidence type="ECO:0000313" key="1">
    <source>
        <dbReference type="EMBL" id="KXZ42380.1"/>
    </source>
</evidence>
<name>A0A150FZ95_GONPE</name>
<organism evidence="1 2">
    <name type="scientific">Gonium pectorale</name>
    <name type="common">Green alga</name>
    <dbReference type="NCBI Taxonomy" id="33097"/>
    <lineage>
        <taxon>Eukaryota</taxon>
        <taxon>Viridiplantae</taxon>
        <taxon>Chlorophyta</taxon>
        <taxon>core chlorophytes</taxon>
        <taxon>Chlorophyceae</taxon>
        <taxon>CS clade</taxon>
        <taxon>Chlamydomonadales</taxon>
        <taxon>Volvocaceae</taxon>
        <taxon>Gonium</taxon>
    </lineage>
</organism>
<accession>A0A150FZ95</accession>
<evidence type="ECO:0000313" key="2">
    <source>
        <dbReference type="Proteomes" id="UP000075714"/>
    </source>
</evidence>
<dbReference type="EMBL" id="LSYV01000154">
    <property type="protein sequence ID" value="KXZ42380.1"/>
    <property type="molecule type" value="Genomic_DNA"/>
</dbReference>
<reference evidence="2" key="1">
    <citation type="journal article" date="2016" name="Nat. Commun.">
        <title>The Gonium pectorale genome demonstrates co-option of cell cycle regulation during the evolution of multicellularity.</title>
        <authorList>
            <person name="Hanschen E.R."/>
            <person name="Marriage T.N."/>
            <person name="Ferris P.J."/>
            <person name="Hamaji T."/>
            <person name="Toyoda A."/>
            <person name="Fujiyama A."/>
            <person name="Neme R."/>
            <person name="Noguchi H."/>
            <person name="Minakuchi Y."/>
            <person name="Suzuki M."/>
            <person name="Kawai-Toyooka H."/>
            <person name="Smith D.R."/>
            <person name="Sparks H."/>
            <person name="Anderson J."/>
            <person name="Bakaric R."/>
            <person name="Luria V."/>
            <person name="Karger A."/>
            <person name="Kirschner M.W."/>
            <person name="Durand P.M."/>
            <person name="Michod R.E."/>
            <person name="Nozaki H."/>
            <person name="Olson B.J."/>
        </authorList>
    </citation>
    <scope>NUCLEOTIDE SEQUENCE [LARGE SCALE GENOMIC DNA]</scope>
    <source>
        <strain evidence="2">NIES-2863</strain>
    </source>
</reference>
<dbReference type="Proteomes" id="UP000075714">
    <property type="component" value="Unassembled WGS sequence"/>
</dbReference>
<keyword evidence="2" id="KW-1185">Reference proteome</keyword>
<dbReference type="AlphaFoldDB" id="A0A150FZ95"/>
<gene>
    <name evidence="1" type="ORF">GPECTOR_154g71</name>
</gene>